<name>A0A2N8P163_STREU</name>
<dbReference type="Gene3D" id="3.40.50.12580">
    <property type="match status" value="1"/>
</dbReference>
<dbReference type="EMBL" id="LGUI01000002">
    <property type="protein sequence ID" value="PNE34762.1"/>
    <property type="molecule type" value="Genomic_DNA"/>
</dbReference>
<dbReference type="SUPFAM" id="SSF53756">
    <property type="entry name" value="UDP-Glycosyltransferase/glycogen phosphorylase"/>
    <property type="match status" value="1"/>
</dbReference>
<evidence type="ECO:0000313" key="5">
    <source>
        <dbReference type="Proteomes" id="UP000528608"/>
    </source>
</evidence>
<sequence>MSTIRSCPEPDRRWLTLPDCKRVLVVVHTVTYGQRLRDVFSLMEGDLRIQVAFTVAPHALGEGAGRFLRELGVAVLPWRAAVREEFDLALAAGSRGIEKVRGPLIRLSHGAGHIKLLREGERTSAPAAERPAGMLSREYLTRGGRVVPAAVALAHDRDLAELTRWCPEAVPVATVVGDPCYDRIAASLPHRAAYRRGLGLTDRQQLVVVTSTWGPSSSFGRFDALLPRLLSELPPDRYRVAVLVHPNVWAGHGDWQVRTWLASCRARGLALVPPEADWRALLVSADAVLGDHGSLTSYATVTRAPVLLARFPEREVHPASPAAALALAAPALSPLHPLEGQLRYAAAEYRRREYARVAALLSSEPGRFNRRMRALMYRLLGLGQPAYAPVTEPAAVPPPLDDGGVPVPGAAGPGT</sequence>
<dbReference type="OrthoDB" id="3661391at2"/>
<dbReference type="AlphaFoldDB" id="A0A2N8P163"/>
<feature type="region of interest" description="Disordered" evidence="1">
    <location>
        <begin position="393"/>
        <end position="415"/>
    </location>
</feature>
<organism evidence="3 4">
    <name type="scientific">Streptomyces eurocidicus</name>
    <name type="common">Streptoverticillium eurocidicus</name>
    <dbReference type="NCBI Taxonomy" id="66423"/>
    <lineage>
        <taxon>Bacteria</taxon>
        <taxon>Bacillati</taxon>
        <taxon>Actinomycetota</taxon>
        <taxon>Actinomycetes</taxon>
        <taxon>Kitasatosporales</taxon>
        <taxon>Streptomycetaceae</taxon>
        <taxon>Streptomyces</taxon>
    </lineage>
</organism>
<evidence type="ECO:0000256" key="1">
    <source>
        <dbReference type="SAM" id="MobiDB-lite"/>
    </source>
</evidence>
<dbReference type="InterPro" id="IPR043148">
    <property type="entry name" value="TagF_C"/>
</dbReference>
<feature type="compositionally biased region" description="Low complexity" evidence="1">
    <location>
        <begin position="401"/>
        <end position="415"/>
    </location>
</feature>
<dbReference type="Proteomes" id="UP000235945">
    <property type="component" value="Unassembled WGS sequence"/>
</dbReference>
<evidence type="ECO:0000313" key="4">
    <source>
        <dbReference type="Proteomes" id="UP000235945"/>
    </source>
</evidence>
<reference evidence="3" key="1">
    <citation type="submission" date="2015-07" db="EMBL/GenBank/DDBJ databases">
        <authorList>
            <person name="Noorani M."/>
        </authorList>
    </citation>
    <scope>NUCLEOTIDE SEQUENCE [LARGE SCALE GENOMIC DNA]</scope>
    <source>
        <strain evidence="3">ATCC 27428</strain>
    </source>
</reference>
<keyword evidence="4" id="KW-1185">Reference proteome</keyword>
<gene>
    <name evidence="3" type="ORF">AF335_06310</name>
    <name evidence="2" type="ORF">FHS36_002175</name>
</gene>
<evidence type="ECO:0008006" key="6">
    <source>
        <dbReference type="Google" id="ProtNLM"/>
    </source>
</evidence>
<accession>A0A2N8P163</accession>
<proteinExistence type="predicted"/>
<protein>
    <recommendedName>
        <fullName evidence="6">CDP-glycerol:glycerophosphate glycerophosphotransferase</fullName>
    </recommendedName>
</protein>
<comment type="caution">
    <text evidence="3">The sequence shown here is derived from an EMBL/GenBank/DDBJ whole genome shotgun (WGS) entry which is preliminary data.</text>
</comment>
<dbReference type="RefSeq" id="WP_102917868.1">
    <property type="nucleotide sequence ID" value="NZ_JACHJF010000005.1"/>
</dbReference>
<reference evidence="2 5" key="3">
    <citation type="submission" date="2020-08" db="EMBL/GenBank/DDBJ databases">
        <title>Genomic Encyclopedia of Type Strains, Phase III (KMG-III): the genomes of soil and plant-associated and newly described type strains.</title>
        <authorList>
            <person name="Whitman W."/>
        </authorList>
    </citation>
    <scope>NUCLEOTIDE SEQUENCE [LARGE SCALE GENOMIC DNA]</scope>
    <source>
        <strain evidence="2 5">CECT 3259</strain>
    </source>
</reference>
<evidence type="ECO:0000313" key="3">
    <source>
        <dbReference type="EMBL" id="PNE34762.1"/>
    </source>
</evidence>
<reference evidence="4" key="2">
    <citation type="submission" date="2015-07" db="EMBL/GenBank/DDBJ databases">
        <authorList>
            <person name="Graham D.E."/>
            <person name="Giannone R.J."/>
            <person name="Gulvik C.A."/>
            <person name="Hettich R.L."/>
            <person name="Klingeman D.M."/>
            <person name="Mahan K.M."/>
            <person name="Parry R.J."/>
            <person name="Spain J.C."/>
        </authorList>
    </citation>
    <scope>NUCLEOTIDE SEQUENCE [LARGE SCALE GENOMIC DNA]</scope>
    <source>
        <strain evidence="4">ATCC 27428</strain>
    </source>
</reference>
<evidence type="ECO:0000313" key="2">
    <source>
        <dbReference type="EMBL" id="MBB5118742.1"/>
    </source>
</evidence>
<dbReference type="Proteomes" id="UP000528608">
    <property type="component" value="Unassembled WGS sequence"/>
</dbReference>
<dbReference type="EMBL" id="JACHJF010000005">
    <property type="protein sequence ID" value="MBB5118742.1"/>
    <property type="molecule type" value="Genomic_DNA"/>
</dbReference>